<reference evidence="1 2" key="1">
    <citation type="submission" date="2013-12" db="EMBL/GenBank/DDBJ databases">
        <title>Comparative genomics of Petrotoga isolates.</title>
        <authorList>
            <person name="Nesbo C.L."/>
            <person name="Charchuk R."/>
            <person name="Chow K."/>
        </authorList>
    </citation>
    <scope>NUCLEOTIDE SEQUENCE [LARGE SCALE GENOMIC DNA]</scope>
    <source>
        <strain evidence="1 2">DSM 14811</strain>
    </source>
</reference>
<evidence type="ECO:0000313" key="2">
    <source>
        <dbReference type="Proteomes" id="UP000236604"/>
    </source>
</evidence>
<dbReference type="RefSeq" id="WP_211287831.1">
    <property type="nucleotide sequence ID" value="NZ_AZRN01000031.1"/>
</dbReference>
<dbReference type="AlphaFoldDB" id="A0A2K1P7V7"/>
<comment type="caution">
    <text evidence="1">The sequence shown here is derived from an EMBL/GenBank/DDBJ whole genome shotgun (WGS) entry which is preliminary data.</text>
</comment>
<protein>
    <submittedName>
        <fullName evidence="1">Uncharacterized protein</fullName>
    </submittedName>
</protein>
<dbReference type="EMBL" id="AZRN01000031">
    <property type="protein sequence ID" value="PNR98895.1"/>
    <property type="molecule type" value="Genomic_DNA"/>
</dbReference>
<accession>A0A2K1P7V7</accession>
<keyword evidence="2" id="KW-1185">Reference proteome</keyword>
<dbReference type="Proteomes" id="UP000236604">
    <property type="component" value="Unassembled WGS sequence"/>
</dbReference>
<organism evidence="1 2">
    <name type="scientific">Petrotoga mexicana DSM 14811</name>
    <dbReference type="NCBI Taxonomy" id="1122954"/>
    <lineage>
        <taxon>Bacteria</taxon>
        <taxon>Thermotogati</taxon>
        <taxon>Thermotogota</taxon>
        <taxon>Thermotogae</taxon>
        <taxon>Petrotogales</taxon>
        <taxon>Petrotogaceae</taxon>
        <taxon>Petrotoga</taxon>
    </lineage>
</organism>
<sequence>MVNQGISKPLTLSLNKDIIIRLNYSVDFEGLEPEIFTRKYLKGLNLIE</sequence>
<evidence type="ECO:0000313" key="1">
    <source>
        <dbReference type="EMBL" id="PNR98895.1"/>
    </source>
</evidence>
<gene>
    <name evidence="1" type="ORF">X927_06910</name>
</gene>
<proteinExistence type="predicted"/>
<name>A0A2K1P7V7_9BACT</name>